<accession>A0A1H1JQV8</accession>
<sequence>MPFDIFTPAHGNRPLQANRADALHYLLVLSSVTSPRIQNSDTFQRDAYCPGLFSVH</sequence>
<proteinExistence type="predicted"/>
<dbReference type="Proteomes" id="UP000183487">
    <property type="component" value="Unassembled WGS sequence"/>
</dbReference>
<protein>
    <submittedName>
        <fullName evidence="1">Uncharacterized protein</fullName>
    </submittedName>
</protein>
<evidence type="ECO:0000313" key="1">
    <source>
        <dbReference type="EMBL" id="SDR52414.1"/>
    </source>
</evidence>
<name>A0A1H1JQV8_9BURK</name>
<keyword evidence="2" id="KW-1185">Reference proteome</keyword>
<reference evidence="2" key="1">
    <citation type="submission" date="2016-10" db="EMBL/GenBank/DDBJ databases">
        <authorList>
            <person name="Varghese N."/>
        </authorList>
    </citation>
    <scope>NUCLEOTIDE SEQUENCE [LARGE SCALE GENOMIC DNA]</scope>
    <source>
        <strain evidence="2">GAS106B</strain>
    </source>
</reference>
<dbReference type="AlphaFoldDB" id="A0A1H1JQV8"/>
<evidence type="ECO:0000313" key="2">
    <source>
        <dbReference type="Proteomes" id="UP000183487"/>
    </source>
</evidence>
<gene>
    <name evidence="1" type="ORF">SAMN05443245_7185</name>
</gene>
<dbReference type="EMBL" id="FNKP01000003">
    <property type="protein sequence ID" value="SDR52414.1"/>
    <property type="molecule type" value="Genomic_DNA"/>
</dbReference>
<organism evidence="1 2">
    <name type="scientific">Paraburkholderia fungorum</name>
    <dbReference type="NCBI Taxonomy" id="134537"/>
    <lineage>
        <taxon>Bacteria</taxon>
        <taxon>Pseudomonadati</taxon>
        <taxon>Pseudomonadota</taxon>
        <taxon>Betaproteobacteria</taxon>
        <taxon>Burkholderiales</taxon>
        <taxon>Burkholderiaceae</taxon>
        <taxon>Paraburkholderia</taxon>
    </lineage>
</organism>